<evidence type="ECO:0000256" key="3">
    <source>
        <dbReference type="ARBA" id="ARBA00022741"/>
    </source>
</evidence>
<dbReference type="HAMAP" id="MF_01062">
    <property type="entry name" value="PSRP"/>
    <property type="match status" value="1"/>
</dbReference>
<dbReference type="InterPro" id="IPR026530">
    <property type="entry name" value="PSRP"/>
</dbReference>
<evidence type="ECO:0000256" key="1">
    <source>
        <dbReference type="ARBA" id="ARBA00022527"/>
    </source>
</evidence>
<keyword evidence="3" id="KW-0547">Nucleotide-binding</keyword>
<dbReference type="AlphaFoldDB" id="A0A381PGH2"/>
<dbReference type="Pfam" id="PF03618">
    <property type="entry name" value="Kinase-PPPase"/>
    <property type="match status" value="1"/>
</dbReference>
<keyword evidence="2" id="KW-0808">Transferase</keyword>
<dbReference type="EMBL" id="UINC01000960">
    <property type="protein sequence ID" value="SUZ65458.1"/>
    <property type="molecule type" value="Genomic_DNA"/>
</dbReference>
<proteinExistence type="inferred from homology"/>
<protein>
    <recommendedName>
        <fullName evidence="6">Phosphoenolpyruvate synthase regulatory protein</fullName>
    </recommendedName>
</protein>
<keyword evidence="4" id="KW-0418">Kinase</keyword>
<organism evidence="5">
    <name type="scientific">marine metagenome</name>
    <dbReference type="NCBI Taxonomy" id="408172"/>
    <lineage>
        <taxon>unclassified sequences</taxon>
        <taxon>metagenomes</taxon>
        <taxon>ecological metagenomes</taxon>
    </lineage>
</organism>
<dbReference type="PANTHER" id="PTHR31756:SF3">
    <property type="entry name" value="PYRUVATE, PHOSPHATE DIKINASE REGULATORY PROTEIN 1, CHLOROPLASTIC"/>
    <property type="match status" value="1"/>
</dbReference>
<dbReference type="NCBIfam" id="NF003742">
    <property type="entry name" value="PRK05339.1"/>
    <property type="match status" value="1"/>
</dbReference>
<gene>
    <name evidence="5" type="ORF">METZ01_LOCUS18312</name>
</gene>
<dbReference type="InterPro" id="IPR005177">
    <property type="entry name" value="Kinase-pyrophosphorylase"/>
</dbReference>
<name>A0A381PGH2_9ZZZZ</name>
<accession>A0A381PGH2</accession>
<dbReference type="GO" id="GO:0005524">
    <property type="term" value="F:ATP binding"/>
    <property type="evidence" value="ECO:0007669"/>
    <property type="project" value="InterPro"/>
</dbReference>
<evidence type="ECO:0000256" key="4">
    <source>
        <dbReference type="ARBA" id="ARBA00022777"/>
    </source>
</evidence>
<evidence type="ECO:0008006" key="6">
    <source>
        <dbReference type="Google" id="ProtNLM"/>
    </source>
</evidence>
<keyword evidence="1" id="KW-0723">Serine/threonine-protein kinase</keyword>
<dbReference type="GO" id="GO:0004674">
    <property type="term" value="F:protein serine/threonine kinase activity"/>
    <property type="evidence" value="ECO:0007669"/>
    <property type="project" value="UniProtKB-KW"/>
</dbReference>
<sequence>VRKIYFLSDHSGVTAETFGHSLITQFDIKDFRQETLPFIDTKDKTKNIVCKINQDFDESGIRPIIFGTLVREDLRLLLKASHGLYLDIFDVFLKSIEKELKQKSTQKVGQAHGMSDIDSYMSRIEATNFALTNDDGGFNQNYDEADVILVGVSRTGKTPTCLYLALQYGIYAANFPLTDEELDQGILPKFLEAQKKKIFGLTIEPKRLRQIRKERRALGKYSSTQQVRYELREAEKIFKRYSIPYVDTTAISIEEISSRILDQTGIERKI</sequence>
<evidence type="ECO:0000256" key="2">
    <source>
        <dbReference type="ARBA" id="ARBA00022679"/>
    </source>
</evidence>
<evidence type="ECO:0000313" key="5">
    <source>
        <dbReference type="EMBL" id="SUZ65458.1"/>
    </source>
</evidence>
<feature type="non-terminal residue" evidence="5">
    <location>
        <position position="1"/>
    </location>
</feature>
<reference evidence="5" key="1">
    <citation type="submission" date="2018-05" db="EMBL/GenBank/DDBJ databases">
        <authorList>
            <person name="Lanie J.A."/>
            <person name="Ng W.-L."/>
            <person name="Kazmierczak K.M."/>
            <person name="Andrzejewski T.M."/>
            <person name="Davidsen T.M."/>
            <person name="Wayne K.J."/>
            <person name="Tettelin H."/>
            <person name="Glass J.I."/>
            <person name="Rusch D."/>
            <person name="Podicherti R."/>
            <person name="Tsui H.-C.T."/>
            <person name="Winkler M.E."/>
        </authorList>
    </citation>
    <scope>NUCLEOTIDE SEQUENCE</scope>
</reference>
<dbReference type="PANTHER" id="PTHR31756">
    <property type="entry name" value="PYRUVATE, PHOSPHATE DIKINASE REGULATORY PROTEIN 1, CHLOROPLASTIC"/>
    <property type="match status" value="1"/>
</dbReference>